<protein>
    <submittedName>
        <fullName evidence="6">Uncharacterized protein</fullName>
    </submittedName>
</protein>
<dbReference type="InterPro" id="IPR000408">
    <property type="entry name" value="Reg_chr_condens"/>
</dbReference>
<dbReference type="PhylomeDB" id="A0A0G4FA04"/>
<sequence>MLRVVAVATLLLITQSVVGDRRRNDGVAPDGVIFSDIVSGEHHTVGIERDTGQVYAWGSNRRGQLGLGTTVVFYTSVPTKVPGVDKALKACTGNSHTLVLMKAGTVIAFGANWAGQLGKGRSDATPHSPFQISRLKSIQDIACGRHHNIALDFNGNVFTWGQGHWGQLGHGKRQRHLATPTVVTDLSGKGVASVYARSSKSAALTGEQQIFLWGYRTGGRVKEKKSFSFWRWATTHRTYHAFTPQELVVKSDEFWNPKKYFIGLSLGVFHMLAWTEDGQLWGWGSNHQGQLGLGSNRFFRPDANPTILFNGGVREARAGYWHSLILKRDGSVKVSGSRGPCLGLGEKQSGTVRVFTSVPSLSGVSGLPSAMTMSWNSFVRTGDGGWLGAGRNSYGSLGVGDGDPRFDFTGGLCFSLGSSHRLYQHQCWRSDPDDDSREGREGHSGHPSGQRRRGRGEKDDEGEDKVTVPGDVTSDDGVTEDEDEEEIELEKEEESAAGVPHSERGPQPIVSEENLEESEEDEREDRGEVDVASGWKAYVWSGFRERPLMWWSIFGCVILACVSVPIVLIVVFCIKPKRDGDETRQPLTSPQEEANAVGEDQEEGGGG</sequence>
<evidence type="ECO:0000256" key="5">
    <source>
        <dbReference type="SAM" id="SignalP"/>
    </source>
</evidence>
<dbReference type="Pfam" id="PF00415">
    <property type="entry name" value="RCC1"/>
    <property type="match status" value="4"/>
</dbReference>
<evidence type="ECO:0000313" key="6">
    <source>
        <dbReference type="EMBL" id="CEM09788.1"/>
    </source>
</evidence>
<evidence type="ECO:0000256" key="4">
    <source>
        <dbReference type="SAM" id="Phobius"/>
    </source>
</evidence>
<keyword evidence="5" id="KW-0732">Signal</keyword>
<dbReference type="PRINTS" id="PR00633">
    <property type="entry name" value="RCCNDNSATION"/>
</dbReference>
<feature type="chain" id="PRO_5005188305" evidence="5">
    <location>
        <begin position="20"/>
        <end position="607"/>
    </location>
</feature>
<feature type="region of interest" description="Disordered" evidence="3">
    <location>
        <begin position="428"/>
        <end position="529"/>
    </location>
</feature>
<dbReference type="SUPFAM" id="SSF50985">
    <property type="entry name" value="RCC1/BLIP-II"/>
    <property type="match status" value="1"/>
</dbReference>
<evidence type="ECO:0000256" key="2">
    <source>
        <dbReference type="PROSITE-ProRule" id="PRU00235"/>
    </source>
</evidence>
<feature type="region of interest" description="Disordered" evidence="3">
    <location>
        <begin position="580"/>
        <end position="607"/>
    </location>
</feature>
<feature type="repeat" description="RCC1" evidence="2">
    <location>
        <begin position="52"/>
        <end position="103"/>
    </location>
</feature>
<dbReference type="AlphaFoldDB" id="A0A0G4FA04"/>
<proteinExistence type="predicted"/>
<feature type="repeat" description="RCC1" evidence="2">
    <location>
        <begin position="104"/>
        <end position="154"/>
    </location>
</feature>
<dbReference type="Gene3D" id="2.130.10.30">
    <property type="entry name" value="Regulator of chromosome condensation 1/beta-lactamase-inhibitor protein II"/>
    <property type="match status" value="2"/>
</dbReference>
<feature type="compositionally biased region" description="Acidic residues" evidence="3">
    <location>
        <begin position="473"/>
        <end position="495"/>
    </location>
</feature>
<feature type="repeat" description="RCC1" evidence="2">
    <location>
        <begin position="278"/>
        <end position="329"/>
    </location>
</feature>
<evidence type="ECO:0000256" key="1">
    <source>
        <dbReference type="ARBA" id="ARBA00022737"/>
    </source>
</evidence>
<accession>A0A0G4FA04</accession>
<feature type="compositionally biased region" description="Acidic residues" evidence="3">
    <location>
        <begin position="513"/>
        <end position="523"/>
    </location>
</feature>
<dbReference type="InterPro" id="IPR009091">
    <property type="entry name" value="RCC1/BLIP-II"/>
</dbReference>
<evidence type="ECO:0000256" key="3">
    <source>
        <dbReference type="SAM" id="MobiDB-lite"/>
    </source>
</evidence>
<dbReference type="VEuPathDB" id="CryptoDB:Cvel_15970"/>
<feature type="transmembrane region" description="Helical" evidence="4">
    <location>
        <begin position="548"/>
        <end position="574"/>
    </location>
</feature>
<organism evidence="6">
    <name type="scientific">Chromera velia CCMP2878</name>
    <dbReference type="NCBI Taxonomy" id="1169474"/>
    <lineage>
        <taxon>Eukaryota</taxon>
        <taxon>Sar</taxon>
        <taxon>Alveolata</taxon>
        <taxon>Colpodellida</taxon>
        <taxon>Chromeraceae</taxon>
        <taxon>Chromera</taxon>
    </lineage>
</organism>
<name>A0A0G4FA04_9ALVE</name>
<reference evidence="6" key="1">
    <citation type="submission" date="2014-11" db="EMBL/GenBank/DDBJ databases">
        <authorList>
            <person name="Otto D Thomas"/>
            <person name="Naeem Raeece"/>
        </authorList>
    </citation>
    <scope>NUCLEOTIDE SEQUENCE</scope>
</reference>
<dbReference type="PANTHER" id="PTHR22870:SF408">
    <property type="entry name" value="OS09G0560450 PROTEIN"/>
    <property type="match status" value="1"/>
</dbReference>
<keyword evidence="4" id="KW-0472">Membrane</keyword>
<dbReference type="InterPro" id="IPR051210">
    <property type="entry name" value="Ub_ligase/GEF_domain"/>
</dbReference>
<keyword evidence="4" id="KW-0812">Transmembrane</keyword>
<dbReference type="PANTHER" id="PTHR22870">
    <property type="entry name" value="REGULATOR OF CHROMOSOME CONDENSATION"/>
    <property type="match status" value="1"/>
</dbReference>
<feature type="repeat" description="RCC1" evidence="2">
    <location>
        <begin position="155"/>
        <end position="207"/>
    </location>
</feature>
<dbReference type="PROSITE" id="PS50012">
    <property type="entry name" value="RCC1_3"/>
    <property type="match status" value="4"/>
</dbReference>
<gene>
    <name evidence="6" type="ORF">Cvel_15970</name>
</gene>
<dbReference type="EMBL" id="CDMZ01000231">
    <property type="protein sequence ID" value="CEM09788.1"/>
    <property type="molecule type" value="Genomic_DNA"/>
</dbReference>
<keyword evidence="4" id="KW-1133">Transmembrane helix</keyword>
<feature type="signal peptide" evidence="5">
    <location>
        <begin position="1"/>
        <end position="19"/>
    </location>
</feature>
<keyword evidence="1" id="KW-0677">Repeat</keyword>